<accession>A0A9P9JHU5</accession>
<evidence type="ECO:0000313" key="2">
    <source>
        <dbReference type="Proteomes" id="UP000717696"/>
    </source>
</evidence>
<dbReference type="AlphaFoldDB" id="A0A9P9JHU5"/>
<dbReference type="OrthoDB" id="4394513at2759"/>
<gene>
    <name evidence="1" type="ORF">B0J13DRAFT_517302</name>
</gene>
<proteinExistence type="predicted"/>
<protein>
    <submittedName>
        <fullName evidence="1">Uncharacterized protein</fullName>
    </submittedName>
</protein>
<dbReference type="Proteomes" id="UP000717696">
    <property type="component" value="Unassembled WGS sequence"/>
</dbReference>
<organism evidence="1 2">
    <name type="scientific">Dactylonectria estremocensis</name>
    <dbReference type="NCBI Taxonomy" id="1079267"/>
    <lineage>
        <taxon>Eukaryota</taxon>
        <taxon>Fungi</taxon>
        <taxon>Dikarya</taxon>
        <taxon>Ascomycota</taxon>
        <taxon>Pezizomycotina</taxon>
        <taxon>Sordariomycetes</taxon>
        <taxon>Hypocreomycetidae</taxon>
        <taxon>Hypocreales</taxon>
        <taxon>Nectriaceae</taxon>
        <taxon>Dactylonectria</taxon>
    </lineage>
</organism>
<reference evidence="1" key="1">
    <citation type="journal article" date="2021" name="Nat. Commun.">
        <title>Genetic determinants of endophytism in the Arabidopsis root mycobiome.</title>
        <authorList>
            <person name="Mesny F."/>
            <person name="Miyauchi S."/>
            <person name="Thiergart T."/>
            <person name="Pickel B."/>
            <person name="Atanasova L."/>
            <person name="Karlsson M."/>
            <person name="Huettel B."/>
            <person name="Barry K.W."/>
            <person name="Haridas S."/>
            <person name="Chen C."/>
            <person name="Bauer D."/>
            <person name="Andreopoulos W."/>
            <person name="Pangilinan J."/>
            <person name="LaButti K."/>
            <person name="Riley R."/>
            <person name="Lipzen A."/>
            <person name="Clum A."/>
            <person name="Drula E."/>
            <person name="Henrissat B."/>
            <person name="Kohler A."/>
            <person name="Grigoriev I.V."/>
            <person name="Martin F.M."/>
            <person name="Hacquard S."/>
        </authorList>
    </citation>
    <scope>NUCLEOTIDE SEQUENCE</scope>
    <source>
        <strain evidence="1">MPI-CAGE-AT-0021</strain>
    </source>
</reference>
<sequence>MGALIMGTGYAECAIACDWGHRGHSATLWAYEDHRRVFDILRAHGDVTVKKHVIVLTARIVFETAKAPFWSRVIESGDTAYVRNDGLKRRLEIDNRYEVPLDDRTLLQLLFPIPLGWFNALGYFLFSNQAIVHVPTMLGNMGPILPGGTYASIWSGRYEQFLIRSKMPIQNAWNSSRSLASNDRRPS</sequence>
<comment type="caution">
    <text evidence="1">The sequence shown here is derived from an EMBL/GenBank/DDBJ whole genome shotgun (WGS) entry which is preliminary data.</text>
</comment>
<evidence type="ECO:0000313" key="1">
    <source>
        <dbReference type="EMBL" id="KAH7162011.1"/>
    </source>
</evidence>
<keyword evidence="2" id="KW-1185">Reference proteome</keyword>
<name>A0A9P9JHU5_9HYPO</name>
<dbReference type="EMBL" id="JAGMUU010000001">
    <property type="protein sequence ID" value="KAH7162011.1"/>
    <property type="molecule type" value="Genomic_DNA"/>
</dbReference>